<evidence type="ECO:0000313" key="12">
    <source>
        <dbReference type="EMBL" id="CAG5076627.1"/>
    </source>
</evidence>
<feature type="transmembrane region" description="Helical" evidence="10">
    <location>
        <begin position="314"/>
        <end position="334"/>
    </location>
</feature>
<dbReference type="OrthoDB" id="4142200at2759"/>
<protein>
    <submittedName>
        <fullName evidence="12">Similar to Tret1-2: Facilitated trehalose transporter Tret1-2 homolog (Drosophila simulans)</fullName>
    </submittedName>
</protein>
<reference evidence="12" key="1">
    <citation type="submission" date="2021-04" db="EMBL/GenBank/DDBJ databases">
        <authorList>
            <person name="Chebbi M.A.C M."/>
        </authorList>
    </citation>
    <scope>NUCLEOTIDE SEQUENCE</scope>
</reference>
<sequence>MAVHDNLMSERISISVINSIEIKNKNFEGSKFKQFIAAIAASICVLSSGVILIWGGPILLMLRKNPVSIENPFVRPISNEEISWIGGFTTVGSMFGCLAPGYLADRWGRRAALLSTAVPFLVSWTLIFLAKRIEILFLARFIAGLAISFSYALVPMYIGEIAEAPIRGILGSFFQISFNLGLLLPYVIGPFVPYGNYCIICATLPIVFFVVFFAMPETPYYLAAKGRKEDVIKVLAKLRGKSREAVEKEANEIQVAVQEAYSKKAKIIDLFKVKANLKALIICCSLAALQQLSGINFFLLYLEVIFASVGTNDSISTTLQTIIVALIQLFSSFVNPLVVDCLGRKILLIVSGIGTSLSLAALGFFFYLKESKQNDGSNISWLPISSLIVFMIAYNIGLGPVPWTVMGEMFSQEVKFKATIITIFICRFTSFIIVKYFINVVDAFGLCTAFWSFGVVCFLSIPFAVFILPETKGKSLKKIQDELMSR</sequence>
<dbReference type="Pfam" id="PF00083">
    <property type="entry name" value="Sugar_tr"/>
    <property type="match status" value="1"/>
</dbReference>
<evidence type="ECO:0000256" key="2">
    <source>
        <dbReference type="ARBA" id="ARBA00022448"/>
    </source>
</evidence>
<feature type="transmembrane region" description="Helical" evidence="10">
    <location>
        <begin position="379"/>
        <end position="397"/>
    </location>
</feature>
<evidence type="ECO:0000256" key="9">
    <source>
        <dbReference type="RuleBase" id="RU003346"/>
    </source>
</evidence>
<dbReference type="GO" id="GO:0005886">
    <property type="term" value="C:plasma membrane"/>
    <property type="evidence" value="ECO:0007669"/>
    <property type="project" value="UniProtKB-SubCell"/>
</dbReference>
<comment type="subcellular location">
    <subcellularLocation>
        <location evidence="1">Cell membrane</location>
        <topology evidence="1">Multi-pass membrane protein</topology>
    </subcellularLocation>
</comment>
<accession>A0A8J2H3X6</accession>
<evidence type="ECO:0000256" key="6">
    <source>
        <dbReference type="ARBA" id="ARBA00022989"/>
    </source>
</evidence>
<keyword evidence="3" id="KW-1003">Cell membrane</keyword>
<dbReference type="NCBIfam" id="TIGR00879">
    <property type="entry name" value="SP"/>
    <property type="match status" value="1"/>
</dbReference>
<dbReference type="InterPro" id="IPR003663">
    <property type="entry name" value="Sugar/inositol_transpt"/>
</dbReference>
<dbReference type="PROSITE" id="PS50850">
    <property type="entry name" value="MFS"/>
    <property type="match status" value="1"/>
</dbReference>
<organism evidence="12 13">
    <name type="scientific">Cotesia congregata</name>
    <name type="common">Parasitoid wasp</name>
    <name type="synonym">Apanteles congregatus</name>
    <dbReference type="NCBI Taxonomy" id="51543"/>
    <lineage>
        <taxon>Eukaryota</taxon>
        <taxon>Metazoa</taxon>
        <taxon>Ecdysozoa</taxon>
        <taxon>Arthropoda</taxon>
        <taxon>Hexapoda</taxon>
        <taxon>Insecta</taxon>
        <taxon>Pterygota</taxon>
        <taxon>Neoptera</taxon>
        <taxon>Endopterygota</taxon>
        <taxon>Hymenoptera</taxon>
        <taxon>Apocrita</taxon>
        <taxon>Ichneumonoidea</taxon>
        <taxon>Braconidae</taxon>
        <taxon>Microgastrinae</taxon>
        <taxon>Cotesia</taxon>
    </lineage>
</organism>
<feature type="transmembrane region" description="Helical" evidence="10">
    <location>
        <begin position="111"/>
        <end position="129"/>
    </location>
</feature>
<dbReference type="GO" id="GO:0022857">
    <property type="term" value="F:transmembrane transporter activity"/>
    <property type="evidence" value="ECO:0007669"/>
    <property type="project" value="InterPro"/>
</dbReference>
<feature type="transmembrane region" description="Helical" evidence="10">
    <location>
        <begin position="166"/>
        <end position="188"/>
    </location>
</feature>
<evidence type="ECO:0000256" key="10">
    <source>
        <dbReference type="SAM" id="Phobius"/>
    </source>
</evidence>
<evidence type="ECO:0000256" key="8">
    <source>
        <dbReference type="ARBA" id="ARBA00023180"/>
    </source>
</evidence>
<dbReference type="InterPro" id="IPR020846">
    <property type="entry name" value="MFS_dom"/>
</dbReference>
<evidence type="ECO:0000256" key="3">
    <source>
        <dbReference type="ARBA" id="ARBA00022475"/>
    </source>
</evidence>
<dbReference type="InterPro" id="IPR036259">
    <property type="entry name" value="MFS_trans_sf"/>
</dbReference>
<keyword evidence="4" id="KW-0762">Sugar transport</keyword>
<feature type="transmembrane region" description="Helical" evidence="10">
    <location>
        <begin position="82"/>
        <end position="104"/>
    </location>
</feature>
<feature type="transmembrane region" description="Helical" evidence="10">
    <location>
        <begin position="279"/>
        <end position="302"/>
    </location>
</feature>
<keyword evidence="5 10" id="KW-0812">Transmembrane</keyword>
<evidence type="ECO:0000256" key="7">
    <source>
        <dbReference type="ARBA" id="ARBA00023136"/>
    </source>
</evidence>
<feature type="transmembrane region" description="Helical" evidence="10">
    <location>
        <begin position="35"/>
        <end position="62"/>
    </location>
</feature>
<comment type="caution">
    <text evidence="12">The sequence shown here is derived from an EMBL/GenBank/DDBJ whole genome shotgun (WGS) entry which is preliminary data.</text>
</comment>
<feature type="domain" description="Major facilitator superfamily (MFS) profile" evidence="11">
    <location>
        <begin position="33"/>
        <end position="472"/>
    </location>
</feature>
<evidence type="ECO:0000256" key="1">
    <source>
        <dbReference type="ARBA" id="ARBA00004651"/>
    </source>
</evidence>
<gene>
    <name evidence="12" type="ORF">HICCMSTLAB_LOCUS2236</name>
</gene>
<name>A0A8J2H3X6_COTCN</name>
<feature type="transmembrane region" description="Helical" evidence="10">
    <location>
        <begin position="418"/>
        <end position="438"/>
    </location>
</feature>
<feature type="transmembrane region" description="Helical" evidence="10">
    <location>
        <begin position="135"/>
        <end position="154"/>
    </location>
</feature>
<dbReference type="InterPro" id="IPR050549">
    <property type="entry name" value="MFS_Trehalose_Transporter"/>
</dbReference>
<dbReference type="PANTHER" id="PTHR48021">
    <property type="match status" value="1"/>
</dbReference>
<dbReference type="Gene3D" id="1.20.1250.20">
    <property type="entry name" value="MFS general substrate transporter like domains"/>
    <property type="match status" value="1"/>
</dbReference>
<keyword evidence="7 10" id="KW-0472">Membrane</keyword>
<dbReference type="AlphaFoldDB" id="A0A8J2H3X6"/>
<dbReference type="SUPFAM" id="SSF103473">
    <property type="entry name" value="MFS general substrate transporter"/>
    <property type="match status" value="1"/>
</dbReference>
<keyword evidence="8" id="KW-0325">Glycoprotein</keyword>
<dbReference type="Proteomes" id="UP000786811">
    <property type="component" value="Unassembled WGS sequence"/>
</dbReference>
<feature type="transmembrane region" description="Helical" evidence="10">
    <location>
        <begin position="346"/>
        <end position="367"/>
    </location>
</feature>
<proteinExistence type="inferred from homology"/>
<dbReference type="PANTHER" id="PTHR48021:SF47">
    <property type="entry name" value="GH17672P"/>
    <property type="match status" value="1"/>
</dbReference>
<keyword evidence="6 10" id="KW-1133">Transmembrane helix</keyword>
<dbReference type="PRINTS" id="PR00171">
    <property type="entry name" value="SUGRTRNSPORT"/>
</dbReference>
<feature type="transmembrane region" description="Helical" evidence="10">
    <location>
        <begin position="194"/>
        <end position="215"/>
    </location>
</feature>
<evidence type="ECO:0000256" key="4">
    <source>
        <dbReference type="ARBA" id="ARBA00022597"/>
    </source>
</evidence>
<dbReference type="FunFam" id="1.20.1250.20:FF:000218">
    <property type="entry name" value="facilitated trehalose transporter Tret1"/>
    <property type="match status" value="1"/>
</dbReference>
<dbReference type="InterPro" id="IPR005828">
    <property type="entry name" value="MFS_sugar_transport-like"/>
</dbReference>
<evidence type="ECO:0000259" key="11">
    <source>
        <dbReference type="PROSITE" id="PS50850"/>
    </source>
</evidence>
<keyword evidence="2 9" id="KW-0813">Transport</keyword>
<dbReference type="EMBL" id="CAJNRD030001117">
    <property type="protein sequence ID" value="CAG5076627.1"/>
    <property type="molecule type" value="Genomic_DNA"/>
</dbReference>
<feature type="transmembrane region" description="Helical" evidence="10">
    <location>
        <begin position="450"/>
        <end position="468"/>
    </location>
</feature>
<evidence type="ECO:0000256" key="5">
    <source>
        <dbReference type="ARBA" id="ARBA00022692"/>
    </source>
</evidence>
<keyword evidence="13" id="KW-1185">Reference proteome</keyword>
<evidence type="ECO:0000313" key="13">
    <source>
        <dbReference type="Proteomes" id="UP000786811"/>
    </source>
</evidence>
<comment type="similarity">
    <text evidence="9">Belongs to the major facilitator superfamily. Sugar transporter (TC 2.A.1.1) family.</text>
</comment>